<evidence type="ECO:0008006" key="3">
    <source>
        <dbReference type="Google" id="ProtNLM"/>
    </source>
</evidence>
<proteinExistence type="predicted"/>
<dbReference type="RefSeq" id="WP_268164493.1">
    <property type="nucleotide sequence ID" value="NZ_JAPFAP010000052.1"/>
</dbReference>
<organism evidence="1 2">
    <name type="scientific">Mycoplasmopsis arginini</name>
    <name type="common">Mycoplasma arginini</name>
    <dbReference type="NCBI Taxonomy" id="2094"/>
    <lineage>
        <taxon>Bacteria</taxon>
        <taxon>Bacillati</taxon>
        <taxon>Mycoplasmatota</taxon>
        <taxon>Mycoplasmoidales</taxon>
        <taxon>Metamycoplasmataceae</taxon>
        <taxon>Mycoplasmopsis</taxon>
    </lineage>
</organism>
<evidence type="ECO:0000313" key="1">
    <source>
        <dbReference type="EMBL" id="MDI3349885.1"/>
    </source>
</evidence>
<evidence type="ECO:0000313" key="2">
    <source>
        <dbReference type="Proteomes" id="UP001162175"/>
    </source>
</evidence>
<dbReference type="SUPFAM" id="SSF52980">
    <property type="entry name" value="Restriction endonuclease-like"/>
    <property type="match status" value="1"/>
</dbReference>
<dbReference type="InterPro" id="IPR011604">
    <property type="entry name" value="PDDEXK-like_dom_sf"/>
</dbReference>
<dbReference type="EMBL" id="JAPFAR010000153">
    <property type="protein sequence ID" value="MDI3349885.1"/>
    <property type="molecule type" value="Genomic_DNA"/>
</dbReference>
<protein>
    <recommendedName>
        <fullName evidence="3">YqaJ viral recombinase domain-containing protein</fullName>
    </recommendedName>
</protein>
<dbReference type="Gene3D" id="3.90.320.10">
    <property type="match status" value="1"/>
</dbReference>
<gene>
    <name evidence="1" type="ORF">DCBHLPFO_00406</name>
</gene>
<reference evidence="1" key="1">
    <citation type="submission" date="2022-11" db="EMBL/GenBank/DDBJ databases">
        <title>Draft genome of Mycoplasma arginini isolated from fly.</title>
        <authorList>
            <person name="Severgnini M."/>
            <person name="Gioia G."/>
            <person name="Cremonesi P."/>
            <person name="Moroni P."/>
            <person name="Addis M.F."/>
            <person name="Castiglioni B."/>
        </authorList>
    </citation>
    <scope>NUCLEOTIDE SEQUENCE</scope>
    <source>
        <strain evidence="1">QMP CG1-1632</strain>
    </source>
</reference>
<dbReference type="Proteomes" id="UP001162175">
    <property type="component" value="Unassembled WGS sequence"/>
</dbReference>
<sequence length="289" mass="33944">MENKRQIKIPSRSHYNGLQYDLDYETKTIKLKKEYHQKLLSHKPGAFLGFRKITGSALGDILKLTQFNSDFAAFARVANFRFPVLDPKYVNAGIALEPKILAKLEEKFHFEIKRFNAKDYNFDYFKDNELFGGLPDGYLEEQNIIIEIKTVGSKKFDAWNNNLINVAYIKQAQLYSYLIGAPKFTIVACFLEEEDYVNPENVDINKRKIKNWFFEVNTKQVLDDIKACEEWYKKYTTSGVSPQWNDAIDSDIINYLDCKNYNEWEKLYLEWVEMGKAVPEYEEETSVFI</sequence>
<dbReference type="InterPro" id="IPR011335">
    <property type="entry name" value="Restrct_endonuc-II-like"/>
</dbReference>
<dbReference type="AlphaFoldDB" id="A0AA43TZY4"/>
<name>A0AA43TZY4_MYCAR</name>
<comment type="caution">
    <text evidence="1">The sequence shown here is derived from an EMBL/GenBank/DDBJ whole genome shotgun (WGS) entry which is preliminary data.</text>
</comment>
<dbReference type="NCBIfam" id="NF045870">
    <property type="entry name" value="MAGa7180_fam_nucl"/>
    <property type="match status" value="1"/>
</dbReference>
<accession>A0AA43TZY4</accession>